<evidence type="ECO:0000313" key="1">
    <source>
        <dbReference type="EMBL" id="AFI85647.1"/>
    </source>
</evidence>
<gene>
    <name evidence="1" type="ordered locus">Q7A_2867</name>
</gene>
<dbReference type="EMBL" id="CP003390">
    <property type="protein sequence ID" value="AFI85647.1"/>
    <property type="molecule type" value="Genomic_DNA"/>
</dbReference>
<keyword evidence="2" id="KW-1185">Reference proteome</keyword>
<protein>
    <submittedName>
        <fullName evidence="1">Uncharacterized protein</fullName>
    </submittedName>
</protein>
<evidence type="ECO:0000313" key="2">
    <source>
        <dbReference type="Proteomes" id="UP000009144"/>
    </source>
</evidence>
<dbReference type="PATRIC" id="fig|754476.3.peg.2814"/>
<organism evidence="1 2">
    <name type="scientific">Methylophaga nitratireducenticrescens</name>
    <dbReference type="NCBI Taxonomy" id="754476"/>
    <lineage>
        <taxon>Bacteria</taxon>
        <taxon>Pseudomonadati</taxon>
        <taxon>Pseudomonadota</taxon>
        <taxon>Gammaproteobacteria</taxon>
        <taxon>Thiotrichales</taxon>
        <taxon>Piscirickettsiaceae</taxon>
        <taxon>Methylophaga</taxon>
    </lineage>
</organism>
<dbReference type="Proteomes" id="UP000009144">
    <property type="component" value="Chromosome"/>
</dbReference>
<accession>I1XMM8</accession>
<dbReference type="HOGENOM" id="CLU_3345827_0_0_6"/>
<reference evidence="1 2" key="2">
    <citation type="journal article" date="2013" name="Int. J. Syst. Evol. Microbiol.">
        <title>Methylophaga nitratireducenticrescens sp. nov. and Methylophaga frappieri sp. nov., isolated from the biofilm of the methanol-fed denitrification system treating the seawater at the Montreal Biodome.</title>
        <authorList>
            <person name="Villeneuve C."/>
            <person name="Martineau C."/>
            <person name="Mauffrey F."/>
            <person name="Villemur R."/>
        </authorList>
    </citation>
    <scope>NUCLEOTIDE SEQUENCE [LARGE SCALE GENOMIC DNA]</scope>
    <source>
        <strain evidence="1 2">JAM1</strain>
    </source>
</reference>
<sequence>MGFTRLMDFAGQFKDTFGCGGFARVNVSENTNISVLG</sequence>
<proteinExistence type="predicted"/>
<name>I1XMM8_METNJ</name>
<reference evidence="1 2" key="1">
    <citation type="journal article" date="2012" name="J. Bacteriol.">
        <title>Complete genome sequences of Methylophaga sp. strain JAM1 and Methylophaga sp. strain JAM7.</title>
        <authorList>
            <person name="Villeneuve C."/>
            <person name="Martineau C."/>
            <person name="Mauffrey F."/>
            <person name="Villemur R."/>
        </authorList>
    </citation>
    <scope>NUCLEOTIDE SEQUENCE [LARGE SCALE GENOMIC DNA]</scope>
    <source>
        <strain evidence="1 2">JAM1</strain>
    </source>
</reference>
<dbReference type="AlphaFoldDB" id="I1XMM8"/>